<gene>
    <name evidence="2" type="ORF">GCM10010992_22800</name>
</gene>
<organism evidence="2 3">
    <name type="scientific">Cloacibacterium rupense</name>
    <dbReference type="NCBI Taxonomy" id="517423"/>
    <lineage>
        <taxon>Bacteria</taxon>
        <taxon>Pseudomonadati</taxon>
        <taxon>Bacteroidota</taxon>
        <taxon>Flavobacteriia</taxon>
        <taxon>Flavobacteriales</taxon>
        <taxon>Weeksellaceae</taxon>
    </lineage>
</organism>
<evidence type="ECO:0000313" key="3">
    <source>
        <dbReference type="Proteomes" id="UP000620064"/>
    </source>
</evidence>
<comment type="caution">
    <text evidence="2">The sequence shown here is derived from an EMBL/GenBank/DDBJ whole genome shotgun (WGS) entry which is preliminary data.</text>
</comment>
<dbReference type="Pfam" id="PF14125">
    <property type="entry name" value="DUF4292"/>
    <property type="match status" value="1"/>
</dbReference>
<keyword evidence="1" id="KW-0732">Signal</keyword>
<reference evidence="3" key="1">
    <citation type="journal article" date="2019" name="Int. J. Syst. Evol. Microbiol.">
        <title>The Global Catalogue of Microorganisms (GCM) 10K type strain sequencing project: providing services to taxonomists for standard genome sequencing and annotation.</title>
        <authorList>
            <consortium name="The Broad Institute Genomics Platform"/>
            <consortium name="The Broad Institute Genome Sequencing Center for Infectious Disease"/>
            <person name="Wu L."/>
            <person name="Ma J."/>
        </authorList>
    </citation>
    <scope>NUCLEOTIDE SEQUENCE [LARGE SCALE GENOMIC DNA]</scope>
    <source>
        <strain evidence="3">CGMCC 1.7656</strain>
    </source>
</reference>
<evidence type="ECO:0000313" key="2">
    <source>
        <dbReference type="EMBL" id="GGP05695.1"/>
    </source>
</evidence>
<accession>A0ABQ2NKK1</accession>
<dbReference type="PROSITE" id="PS51257">
    <property type="entry name" value="PROKAR_LIPOPROTEIN"/>
    <property type="match status" value="1"/>
</dbReference>
<proteinExistence type="predicted"/>
<protein>
    <recommendedName>
        <fullName evidence="4">DUF4292 domain-containing protein</fullName>
    </recommendedName>
</protein>
<feature type="signal peptide" evidence="1">
    <location>
        <begin position="1"/>
        <end position="25"/>
    </location>
</feature>
<sequence length="269" mass="30974">MIKKMKNFILSIFAALALFSCKSRTAVQPNTTVEKPIVNSNKAFFDKILQKDQFESLKISSKVNAETGQFIPTLDATFYIENNQKVWVNLQALFITMARGIATPSGIKGYEKLNKTYIDSDFGYINKLLKINFIDYNSLQNLLLGKTFIPVNENDYELITSEKGFFLNSIKNQIFEVNGKKSEYKISLNYNPELDLKKIYLEDLISKNTLEINYENFENIGSQKLPKNVKIIIKGQKTDQIFIENTKFEFLKMETPFSIPANYTKTIIK</sequence>
<feature type="chain" id="PRO_5045983443" description="DUF4292 domain-containing protein" evidence="1">
    <location>
        <begin position="26"/>
        <end position="269"/>
    </location>
</feature>
<dbReference type="Proteomes" id="UP000620064">
    <property type="component" value="Unassembled WGS sequence"/>
</dbReference>
<dbReference type="InterPro" id="IPR025634">
    <property type="entry name" value="DUF4292"/>
</dbReference>
<keyword evidence="3" id="KW-1185">Reference proteome</keyword>
<evidence type="ECO:0008006" key="4">
    <source>
        <dbReference type="Google" id="ProtNLM"/>
    </source>
</evidence>
<name>A0ABQ2NKK1_9FLAO</name>
<evidence type="ECO:0000256" key="1">
    <source>
        <dbReference type="SAM" id="SignalP"/>
    </source>
</evidence>
<dbReference type="EMBL" id="BMLV01000005">
    <property type="protein sequence ID" value="GGP05695.1"/>
    <property type="molecule type" value="Genomic_DNA"/>
</dbReference>